<gene>
    <name evidence="3" type="ORF">SAMN05216244_4152</name>
</gene>
<dbReference type="AlphaFoldDB" id="A0A1G9YHS2"/>
<accession>A0A1G9YHS2</accession>
<feature type="compositionally biased region" description="Basic and acidic residues" evidence="1">
    <location>
        <begin position="63"/>
        <end position="77"/>
    </location>
</feature>
<protein>
    <submittedName>
        <fullName evidence="3">YceG-like family protein</fullName>
    </submittedName>
</protein>
<proteinExistence type="predicted"/>
<keyword evidence="2" id="KW-0812">Transmembrane</keyword>
<name>A0A1G9YHS2_9BACI</name>
<organism evidence="3 4">
    <name type="scientific">Sediminibacillus halophilus</name>
    <dbReference type="NCBI Taxonomy" id="482461"/>
    <lineage>
        <taxon>Bacteria</taxon>
        <taxon>Bacillati</taxon>
        <taxon>Bacillota</taxon>
        <taxon>Bacilli</taxon>
        <taxon>Bacillales</taxon>
        <taxon>Bacillaceae</taxon>
        <taxon>Sediminibacillus</taxon>
    </lineage>
</organism>
<reference evidence="4" key="1">
    <citation type="submission" date="2016-10" db="EMBL/GenBank/DDBJ databases">
        <authorList>
            <person name="Varghese N."/>
            <person name="Submissions S."/>
        </authorList>
    </citation>
    <scope>NUCLEOTIDE SEQUENCE [LARGE SCALE GENOMIC DNA]</scope>
    <source>
        <strain evidence="4">CGMCC 1.6199</strain>
    </source>
</reference>
<dbReference type="OrthoDB" id="2691730at2"/>
<keyword evidence="2" id="KW-1133">Transmembrane helix</keyword>
<dbReference type="Gene3D" id="3.30.1490.480">
    <property type="entry name" value="Endolytic murein transglycosylase"/>
    <property type="match status" value="1"/>
</dbReference>
<sequence>MKQPIRAFALGLLSAVLVLGVIYYIDGKTAEQKTEMQVSEMVTQLEAEGYVVKTLDEIQTEQSEDKTAEGLDEKNEEEKDEENTEEQESMTPASIDLHVEPGMSTEEIIDMLYEAGIIEDKQSFSNYLTEHDYSTGIQTGEFHIEEGMTYQEIAETITR</sequence>
<keyword evidence="2" id="KW-0472">Membrane</keyword>
<dbReference type="RefSeq" id="WP_083334961.1">
    <property type="nucleotide sequence ID" value="NZ_FNHF01000009.1"/>
</dbReference>
<evidence type="ECO:0000313" key="3">
    <source>
        <dbReference type="EMBL" id="SDN08051.1"/>
    </source>
</evidence>
<feature type="region of interest" description="Disordered" evidence="1">
    <location>
        <begin position="56"/>
        <end position="96"/>
    </location>
</feature>
<evidence type="ECO:0000256" key="2">
    <source>
        <dbReference type="SAM" id="Phobius"/>
    </source>
</evidence>
<dbReference type="EMBL" id="FNHF01000009">
    <property type="protein sequence ID" value="SDN08051.1"/>
    <property type="molecule type" value="Genomic_DNA"/>
</dbReference>
<feature type="transmembrane region" description="Helical" evidence="2">
    <location>
        <begin position="7"/>
        <end position="25"/>
    </location>
</feature>
<keyword evidence="4" id="KW-1185">Reference proteome</keyword>
<feature type="compositionally biased region" description="Acidic residues" evidence="1">
    <location>
        <begin position="78"/>
        <end position="88"/>
    </location>
</feature>
<dbReference type="Pfam" id="PF02618">
    <property type="entry name" value="YceG"/>
    <property type="match status" value="1"/>
</dbReference>
<dbReference type="STRING" id="482461.SAMN05216244_4152"/>
<dbReference type="Proteomes" id="UP000182347">
    <property type="component" value="Unassembled WGS sequence"/>
</dbReference>
<dbReference type="InterPro" id="IPR003770">
    <property type="entry name" value="MLTG-like"/>
</dbReference>
<evidence type="ECO:0000313" key="4">
    <source>
        <dbReference type="Proteomes" id="UP000182347"/>
    </source>
</evidence>
<evidence type="ECO:0000256" key="1">
    <source>
        <dbReference type="SAM" id="MobiDB-lite"/>
    </source>
</evidence>